<dbReference type="VEuPathDB" id="FungiDB:MPH_10717"/>
<name>K2RC64_MACPH</name>
<organism evidence="1 2">
    <name type="scientific">Macrophomina phaseolina (strain MS6)</name>
    <name type="common">Charcoal rot fungus</name>
    <dbReference type="NCBI Taxonomy" id="1126212"/>
    <lineage>
        <taxon>Eukaryota</taxon>
        <taxon>Fungi</taxon>
        <taxon>Dikarya</taxon>
        <taxon>Ascomycota</taxon>
        <taxon>Pezizomycotina</taxon>
        <taxon>Dothideomycetes</taxon>
        <taxon>Dothideomycetes incertae sedis</taxon>
        <taxon>Botryosphaeriales</taxon>
        <taxon>Botryosphaeriaceae</taxon>
        <taxon>Macrophomina</taxon>
    </lineage>
</organism>
<evidence type="ECO:0000313" key="2">
    <source>
        <dbReference type="Proteomes" id="UP000007129"/>
    </source>
</evidence>
<dbReference type="Proteomes" id="UP000007129">
    <property type="component" value="Unassembled WGS sequence"/>
</dbReference>
<reference evidence="1 2" key="1">
    <citation type="journal article" date="2012" name="BMC Genomics">
        <title>Tools to kill: Genome of one of the most destructive plant pathogenic fungi Macrophomina phaseolina.</title>
        <authorList>
            <person name="Islam M.S."/>
            <person name="Haque M.S."/>
            <person name="Islam M.M."/>
            <person name="Emdad E.M."/>
            <person name="Halim A."/>
            <person name="Hossen Q.M.M."/>
            <person name="Hossain M.Z."/>
            <person name="Ahmed B."/>
            <person name="Rahim S."/>
            <person name="Rahman M.S."/>
            <person name="Alam M.M."/>
            <person name="Hou S."/>
            <person name="Wan X."/>
            <person name="Saito J.A."/>
            <person name="Alam M."/>
        </authorList>
    </citation>
    <scope>NUCLEOTIDE SEQUENCE [LARGE SCALE GENOMIC DNA]</scope>
    <source>
        <strain evidence="1 2">MS6</strain>
    </source>
</reference>
<protein>
    <submittedName>
        <fullName evidence="1">Uncharacterized protein</fullName>
    </submittedName>
</protein>
<dbReference type="AlphaFoldDB" id="K2RC64"/>
<comment type="caution">
    <text evidence="1">The sequence shown here is derived from an EMBL/GenBank/DDBJ whole genome shotgun (WGS) entry which is preliminary data.</text>
</comment>
<dbReference type="HOGENOM" id="CLU_2197462_0_0_1"/>
<evidence type="ECO:0000313" key="1">
    <source>
        <dbReference type="EMBL" id="EKG12153.1"/>
    </source>
</evidence>
<dbReference type="EMBL" id="AHHD01000457">
    <property type="protein sequence ID" value="EKG12153.1"/>
    <property type="molecule type" value="Genomic_DNA"/>
</dbReference>
<gene>
    <name evidence="1" type="ORF">MPH_10717</name>
</gene>
<proteinExistence type="predicted"/>
<sequence>MLYHAQRESRERHVDEESYWCRTCQSLKRFMDCRNVMFMQERRPFSLGFFVLWDDGWGKVENSFSSQGLMETAAGGFWGEEGKYLGGGRPSAYSWFLIAHRYLRIYMR</sequence>
<accession>K2RC64</accession>
<dbReference type="InParanoid" id="K2RC64"/>